<accession>A0A854WDG8</accession>
<evidence type="ECO:0000313" key="1">
    <source>
        <dbReference type="EMBL" id="MDT2731548.1"/>
    </source>
</evidence>
<dbReference type="AlphaFoldDB" id="A0A854WDG8"/>
<gene>
    <name evidence="2" type="ORF">A9Y57_01950</name>
    <name evidence="1" type="ORF">P7G31_04705</name>
</gene>
<sequence length="109" mass="12176">MATLQTMPVNEKDVIGQRIFVSPKFDERTPTGDNAEPYREFEVTGDIQSCMAVRVYGLNNSDIPKNIKKPQLCELKDCQLVVGRGMSRGNVKSQIYINAKSLRLVEGGK</sequence>
<reference evidence="2 3" key="1">
    <citation type="submission" date="2016-06" db="EMBL/GenBank/DDBJ databases">
        <authorList>
            <person name="Haines A.N."/>
            <person name="Council K.R."/>
        </authorList>
    </citation>
    <scope>NUCLEOTIDE SEQUENCE [LARGE SCALE GENOMIC DNA]</scope>
    <source>
        <strain evidence="2 3">SP158-29</strain>
    </source>
</reference>
<protein>
    <recommendedName>
        <fullName evidence="4">Single-stranded DNA-binding protein</fullName>
    </recommendedName>
</protein>
<name>A0A854WDG8_9STRE</name>
<organism evidence="2 3">
    <name type="scientific">Streptococcus parauberis</name>
    <dbReference type="NCBI Taxonomy" id="1348"/>
    <lineage>
        <taxon>Bacteria</taxon>
        <taxon>Bacillati</taxon>
        <taxon>Bacillota</taxon>
        <taxon>Bacilli</taxon>
        <taxon>Lactobacillales</taxon>
        <taxon>Streptococcaceae</taxon>
        <taxon>Streptococcus</taxon>
    </lineage>
</organism>
<proteinExistence type="predicted"/>
<dbReference type="EMBL" id="NSGR01000010">
    <property type="protein sequence ID" value="PCH10660.1"/>
    <property type="molecule type" value="Genomic_DNA"/>
</dbReference>
<dbReference type="Proteomes" id="UP001180515">
    <property type="component" value="Unassembled WGS sequence"/>
</dbReference>
<dbReference type="EMBL" id="JARQAG010000005">
    <property type="protein sequence ID" value="MDT2731548.1"/>
    <property type="molecule type" value="Genomic_DNA"/>
</dbReference>
<evidence type="ECO:0008006" key="4">
    <source>
        <dbReference type="Google" id="ProtNLM"/>
    </source>
</evidence>
<comment type="caution">
    <text evidence="2">The sequence shown here is derived from an EMBL/GenBank/DDBJ whole genome shotgun (WGS) entry which is preliminary data.</text>
</comment>
<evidence type="ECO:0000313" key="3">
    <source>
        <dbReference type="Proteomes" id="UP000217465"/>
    </source>
</evidence>
<reference evidence="1" key="2">
    <citation type="submission" date="2023-03" db="EMBL/GenBank/DDBJ databases">
        <authorList>
            <person name="Shen W."/>
            <person name="Cai J."/>
        </authorList>
    </citation>
    <scope>NUCLEOTIDE SEQUENCE</scope>
    <source>
        <strain evidence="1">P82-2</strain>
    </source>
</reference>
<dbReference type="RefSeq" id="WP_046389004.1">
    <property type="nucleotide sequence ID" value="NZ_CBCPIC010000060.1"/>
</dbReference>
<dbReference type="Proteomes" id="UP000217465">
    <property type="component" value="Unassembled WGS sequence"/>
</dbReference>
<evidence type="ECO:0000313" key="2">
    <source>
        <dbReference type="EMBL" id="PCH10660.1"/>
    </source>
</evidence>